<organism evidence="3 4">
    <name type="scientific">Candidatus Macondimonas diazotrophica</name>
    <dbReference type="NCBI Taxonomy" id="2305248"/>
    <lineage>
        <taxon>Bacteria</taxon>
        <taxon>Pseudomonadati</taxon>
        <taxon>Pseudomonadota</taxon>
        <taxon>Gammaproteobacteria</taxon>
        <taxon>Chromatiales</taxon>
        <taxon>Ectothiorhodospiraceae</taxon>
        <taxon>Candidatus Macondimonas</taxon>
    </lineage>
</organism>
<dbReference type="Gene3D" id="3.40.50.11590">
    <property type="match status" value="1"/>
</dbReference>
<accession>A0A4Z0F7E1</accession>
<dbReference type="SUPFAM" id="SSF159713">
    <property type="entry name" value="Dhaf3308-like"/>
    <property type="match status" value="1"/>
</dbReference>
<dbReference type="Gene3D" id="3.30.390.100">
    <property type="match status" value="1"/>
</dbReference>
<dbReference type="RefSeq" id="WP_135282392.1">
    <property type="nucleotide sequence ID" value="NZ_SRIO01000014.1"/>
</dbReference>
<evidence type="ECO:0000313" key="3">
    <source>
        <dbReference type="EMBL" id="TFZ81914.1"/>
    </source>
</evidence>
<evidence type="ECO:0000259" key="2">
    <source>
        <dbReference type="Pfam" id="PF13938"/>
    </source>
</evidence>
<protein>
    <recommendedName>
        <fullName evidence="5">DUF364 domain-containing protein</fullName>
    </recommendedName>
</protein>
<sequence length="271" mass="28539">MSTPWAVYDLLADQVPPRAVAEAVQLGLIWTLCRGPDGTGLAMTPPASPRTLSWAGTLSGRPLAELAGWLRRFDPHEAVIGLAAVNAAINTSANHVLAGATPVRGAAPGNLAVFDHFRPQLCGRRVVVIGRYPGLDALLEGLDVTVLERQPGPGDLPDPACEFLLPEADWVFLTASSLANKTFPRLAELSRQATTVLMGPGTPWLPAFAAFGIDYLAGVAIDDAAQLRRTLAEGGGTRLFDGPVAYRVADLHRLRGVPAAPQSHAPSLPSV</sequence>
<name>A0A4Z0F7E1_9GAMM</name>
<dbReference type="EMBL" id="SRIO01000014">
    <property type="protein sequence ID" value="TFZ81914.1"/>
    <property type="molecule type" value="Genomic_DNA"/>
</dbReference>
<proteinExistence type="predicted"/>
<gene>
    <name evidence="3" type="ORF">E4680_10630</name>
</gene>
<evidence type="ECO:0000259" key="1">
    <source>
        <dbReference type="Pfam" id="PF04016"/>
    </source>
</evidence>
<dbReference type="InterPro" id="IPR025251">
    <property type="entry name" value="DUF4213"/>
</dbReference>
<dbReference type="OrthoDB" id="9806942at2"/>
<evidence type="ECO:0000313" key="4">
    <source>
        <dbReference type="Proteomes" id="UP000297890"/>
    </source>
</evidence>
<feature type="domain" description="DUF4213" evidence="2">
    <location>
        <begin position="8"/>
        <end position="89"/>
    </location>
</feature>
<evidence type="ECO:0008006" key="5">
    <source>
        <dbReference type="Google" id="ProtNLM"/>
    </source>
</evidence>
<dbReference type="AlphaFoldDB" id="A0A4Z0F7E1"/>
<dbReference type="Pfam" id="PF13938">
    <property type="entry name" value="DUF4213"/>
    <property type="match status" value="1"/>
</dbReference>
<feature type="domain" description="Putative heavy-metal chelation" evidence="1">
    <location>
        <begin position="113"/>
        <end position="248"/>
    </location>
</feature>
<dbReference type="Pfam" id="PF04016">
    <property type="entry name" value="DUF364"/>
    <property type="match status" value="1"/>
</dbReference>
<dbReference type="InterPro" id="IPR007161">
    <property type="entry name" value="DUF364"/>
</dbReference>
<comment type="caution">
    <text evidence="3">The sequence shown here is derived from an EMBL/GenBank/DDBJ whole genome shotgun (WGS) entry which is preliminary data.</text>
</comment>
<dbReference type="Proteomes" id="UP000297890">
    <property type="component" value="Unassembled WGS sequence"/>
</dbReference>
<reference evidence="3 4" key="1">
    <citation type="journal article" date="2019" name="ISME J.">
        <title>Candidatus Macondimonas diazotrophica, a novel gammaproteobacterial genus dominating crude-oil-contaminated coastal sediments.</title>
        <authorList>
            <person name="Karthikeyan S."/>
            <person name="Konstantinidis K."/>
        </authorList>
    </citation>
    <scope>NUCLEOTIDE SEQUENCE [LARGE SCALE GENOMIC DNA]</scope>
    <source>
        <strain evidence="3 4">KTK01</strain>
    </source>
</reference>
<keyword evidence="4" id="KW-1185">Reference proteome</keyword>